<proteinExistence type="predicted"/>
<feature type="domain" description="Murine leukemia virus integrase C-terminal" evidence="7">
    <location>
        <begin position="87"/>
        <end position="140"/>
    </location>
</feature>
<feature type="region of interest" description="Disordered" evidence="6">
    <location>
        <begin position="146"/>
        <end position="167"/>
    </location>
</feature>
<gene>
    <name evidence="8" type="ORF">QYF61_024296</name>
</gene>
<protein>
    <recommendedName>
        <fullName evidence="7">Murine leukemia virus integrase C-terminal domain-containing protein</fullName>
    </recommendedName>
</protein>
<keyword evidence="4" id="KW-0255">Endonuclease</keyword>
<dbReference type="GO" id="GO:0004519">
    <property type="term" value="F:endonuclease activity"/>
    <property type="evidence" value="ECO:0007669"/>
    <property type="project" value="UniProtKB-KW"/>
</dbReference>
<evidence type="ECO:0000256" key="3">
    <source>
        <dbReference type="ARBA" id="ARBA00022722"/>
    </source>
</evidence>
<dbReference type="EMBL" id="JAUNZN010000032">
    <property type="protein sequence ID" value="KAK4807176.1"/>
    <property type="molecule type" value="Genomic_DNA"/>
</dbReference>
<comment type="caution">
    <text evidence="8">The sequence shown here is derived from an EMBL/GenBank/DDBJ whole genome shotgun (WGS) entry which is preliminary data.</text>
</comment>
<evidence type="ECO:0000256" key="1">
    <source>
        <dbReference type="ARBA" id="ARBA00022679"/>
    </source>
</evidence>
<keyword evidence="9" id="KW-1185">Reference proteome</keyword>
<evidence type="ECO:0000313" key="8">
    <source>
        <dbReference type="EMBL" id="KAK4807176.1"/>
    </source>
</evidence>
<feature type="compositionally biased region" description="Low complexity" evidence="6">
    <location>
        <begin position="157"/>
        <end position="167"/>
    </location>
</feature>
<dbReference type="AlphaFoldDB" id="A0AAN7MMC3"/>
<accession>A0AAN7MMC3</accession>
<evidence type="ECO:0000256" key="2">
    <source>
        <dbReference type="ARBA" id="ARBA00022695"/>
    </source>
</evidence>
<dbReference type="Proteomes" id="UP001333110">
    <property type="component" value="Unassembled WGS sequence"/>
</dbReference>
<evidence type="ECO:0000313" key="9">
    <source>
        <dbReference type="Proteomes" id="UP001333110"/>
    </source>
</evidence>
<dbReference type="GO" id="GO:0016779">
    <property type="term" value="F:nucleotidyltransferase activity"/>
    <property type="evidence" value="ECO:0007669"/>
    <property type="project" value="UniProtKB-KW"/>
</dbReference>
<organism evidence="8 9">
    <name type="scientific">Mycteria americana</name>
    <name type="common">Wood stork</name>
    <dbReference type="NCBI Taxonomy" id="33587"/>
    <lineage>
        <taxon>Eukaryota</taxon>
        <taxon>Metazoa</taxon>
        <taxon>Chordata</taxon>
        <taxon>Craniata</taxon>
        <taxon>Vertebrata</taxon>
        <taxon>Euteleostomi</taxon>
        <taxon>Archelosauria</taxon>
        <taxon>Archosauria</taxon>
        <taxon>Dinosauria</taxon>
        <taxon>Saurischia</taxon>
        <taxon>Theropoda</taxon>
        <taxon>Coelurosauria</taxon>
        <taxon>Aves</taxon>
        <taxon>Neognathae</taxon>
        <taxon>Neoaves</taxon>
        <taxon>Aequornithes</taxon>
        <taxon>Ciconiiformes</taxon>
        <taxon>Ciconiidae</taxon>
        <taxon>Mycteria</taxon>
    </lineage>
</organism>
<reference evidence="8 9" key="1">
    <citation type="journal article" date="2023" name="J. Hered.">
        <title>Chromosome-level genome of the wood stork (Mycteria americana) provides insight into avian chromosome evolution.</title>
        <authorList>
            <person name="Flamio R. Jr."/>
            <person name="Ramstad K.M."/>
        </authorList>
    </citation>
    <scope>NUCLEOTIDE SEQUENCE [LARGE SCALE GENOMIC DNA]</scope>
    <source>
        <strain evidence="8">JAX WOST 10</strain>
    </source>
</reference>
<dbReference type="InterPro" id="IPR040643">
    <property type="entry name" value="MLVIN_C"/>
</dbReference>
<keyword evidence="3" id="KW-0540">Nuclease</keyword>
<evidence type="ECO:0000256" key="4">
    <source>
        <dbReference type="ARBA" id="ARBA00022759"/>
    </source>
</evidence>
<evidence type="ECO:0000256" key="6">
    <source>
        <dbReference type="SAM" id="MobiDB-lite"/>
    </source>
</evidence>
<name>A0AAN7MMC3_MYCAM</name>
<keyword evidence="5" id="KW-0378">Hydrolase</keyword>
<keyword evidence="1" id="KW-0808">Transferase</keyword>
<keyword evidence="2" id="KW-0548">Nucleotidyltransferase</keyword>
<dbReference type="Pfam" id="PF18697">
    <property type="entry name" value="MLVIN_C"/>
    <property type="match status" value="1"/>
</dbReference>
<dbReference type="Gene3D" id="2.30.30.850">
    <property type="match status" value="1"/>
</dbReference>
<evidence type="ECO:0000256" key="5">
    <source>
        <dbReference type="ARBA" id="ARBA00022801"/>
    </source>
</evidence>
<sequence>MNRTIKGKIAKFCTYTGLKWPEALNIALWDIRNAPRQPIRTYILAKTSLLNGDERLTQYVLKLQENFKVKRDIAQWCQPTPPEIQVHNLQPGDKVLIKVFSCKSKLEPRWEEPYTVLLSSYFAVKVAGKETWVRHSHVKRLPENYPVDGQQATRNSTTTTTLETETI</sequence>
<evidence type="ECO:0000259" key="7">
    <source>
        <dbReference type="Pfam" id="PF18697"/>
    </source>
</evidence>
<dbReference type="GO" id="GO:0016787">
    <property type="term" value="F:hydrolase activity"/>
    <property type="evidence" value="ECO:0007669"/>
    <property type="project" value="UniProtKB-KW"/>
</dbReference>